<gene>
    <name evidence="4" type="ORF">BQ4739_LOCUS13439</name>
</gene>
<reference evidence="4 5" key="1">
    <citation type="submission" date="2016-10" db="EMBL/GenBank/DDBJ databases">
        <authorList>
            <person name="Cai Z."/>
        </authorList>
    </citation>
    <scope>NUCLEOTIDE SEQUENCE [LARGE SCALE GENOMIC DNA]</scope>
</reference>
<accession>A0A383W8J8</accession>
<dbReference type="Proteomes" id="UP000256970">
    <property type="component" value="Unassembled WGS sequence"/>
</dbReference>
<evidence type="ECO:0000256" key="2">
    <source>
        <dbReference type="ARBA" id="ARBA00022980"/>
    </source>
</evidence>
<evidence type="ECO:0000313" key="5">
    <source>
        <dbReference type="Proteomes" id="UP000256970"/>
    </source>
</evidence>
<dbReference type="PANTHER" id="PTHR10715:SF0">
    <property type="entry name" value="LARGE RIBOSOMAL SUBUNIT PROTEIN EL6"/>
    <property type="match status" value="1"/>
</dbReference>
<dbReference type="InterPro" id="IPR014722">
    <property type="entry name" value="Rib_uL2_dom2"/>
</dbReference>
<keyword evidence="2" id="KW-0689">Ribosomal protein</keyword>
<keyword evidence="3" id="KW-0687">Ribonucleoprotein</keyword>
<dbReference type="PANTHER" id="PTHR10715">
    <property type="entry name" value="60S RIBOSOMAL PROTEIN L6"/>
    <property type="match status" value="1"/>
</dbReference>
<dbReference type="GO" id="GO:0002181">
    <property type="term" value="P:cytoplasmic translation"/>
    <property type="evidence" value="ECO:0007669"/>
    <property type="project" value="TreeGrafter"/>
</dbReference>
<comment type="similarity">
    <text evidence="1">Belongs to the eukaryotic ribosomal protein eL6 family.</text>
</comment>
<name>A0A383W8J8_TETOB</name>
<dbReference type="InterPro" id="IPR041997">
    <property type="entry name" value="Ribosomal_eL6_KOW"/>
</dbReference>
<dbReference type="Pfam" id="PF01159">
    <property type="entry name" value="Ribosomal_L6e"/>
    <property type="match status" value="1"/>
</dbReference>
<dbReference type="InterPro" id="IPR008991">
    <property type="entry name" value="Translation_prot_SH3-like_sf"/>
</dbReference>
<dbReference type="Gene3D" id="2.30.30.30">
    <property type="match status" value="1"/>
</dbReference>
<dbReference type="GO" id="GO:0003735">
    <property type="term" value="F:structural constituent of ribosome"/>
    <property type="evidence" value="ECO:0007669"/>
    <property type="project" value="InterPro"/>
</dbReference>
<dbReference type="AlphaFoldDB" id="A0A383W8J8"/>
<dbReference type="GO" id="GO:0003723">
    <property type="term" value="F:RNA binding"/>
    <property type="evidence" value="ECO:0007669"/>
    <property type="project" value="TreeGrafter"/>
</dbReference>
<dbReference type="SUPFAM" id="SSF50104">
    <property type="entry name" value="Translation proteins SH3-like domain"/>
    <property type="match status" value="1"/>
</dbReference>
<protein>
    <submittedName>
        <fullName evidence="4">Uncharacterized protein</fullName>
    </submittedName>
</protein>
<evidence type="ECO:0000256" key="3">
    <source>
        <dbReference type="ARBA" id="ARBA00023274"/>
    </source>
</evidence>
<sequence length="224" mass="24626">MGKATIIAAGLSAHGRSKTYKRRGLWAIKKKHGGKFPTTAKKAAVADAAASKKTPRFYPADDVAKPLAHNAVRKPTKLRSSITPGTVLILLAGRFKGKRVVFLGQLPSGLLLVTGPFKLNGVPVRRVNQAYVIATTTKVELPKLSLDKFTDSYFKAAEDKQKKKKGEEEFFKTEEAKKELSAEYIANQKEVDAALLKALSPELKGYLSTRFSLKDGDRPHLMKF</sequence>
<dbReference type="OrthoDB" id="2436667at2759"/>
<dbReference type="STRING" id="3088.A0A383W8J8"/>
<proteinExistence type="inferred from homology"/>
<keyword evidence="5" id="KW-1185">Reference proteome</keyword>
<evidence type="ECO:0000256" key="1">
    <source>
        <dbReference type="ARBA" id="ARBA00010592"/>
    </source>
</evidence>
<evidence type="ECO:0000313" key="4">
    <source>
        <dbReference type="EMBL" id="SZX73334.1"/>
    </source>
</evidence>
<organism evidence="4 5">
    <name type="scientific">Tetradesmus obliquus</name>
    <name type="common">Green alga</name>
    <name type="synonym">Acutodesmus obliquus</name>
    <dbReference type="NCBI Taxonomy" id="3088"/>
    <lineage>
        <taxon>Eukaryota</taxon>
        <taxon>Viridiplantae</taxon>
        <taxon>Chlorophyta</taxon>
        <taxon>core chlorophytes</taxon>
        <taxon>Chlorophyceae</taxon>
        <taxon>CS clade</taxon>
        <taxon>Sphaeropleales</taxon>
        <taxon>Scenedesmaceae</taxon>
        <taxon>Tetradesmus</taxon>
    </lineage>
</organism>
<dbReference type="InterPro" id="IPR000915">
    <property type="entry name" value="60S_ribosomal_eL6"/>
</dbReference>
<dbReference type="FunFam" id="2.30.30.30:FF:000014">
    <property type="entry name" value="60S ribosomal protein L6"/>
    <property type="match status" value="1"/>
</dbReference>
<dbReference type="CDD" id="cd13156">
    <property type="entry name" value="KOW_RPL6"/>
    <property type="match status" value="1"/>
</dbReference>
<dbReference type="GO" id="GO:0000027">
    <property type="term" value="P:ribosomal large subunit assembly"/>
    <property type="evidence" value="ECO:0007669"/>
    <property type="project" value="TreeGrafter"/>
</dbReference>
<dbReference type="GO" id="GO:0022625">
    <property type="term" value="C:cytosolic large ribosomal subunit"/>
    <property type="evidence" value="ECO:0007669"/>
    <property type="project" value="TreeGrafter"/>
</dbReference>
<dbReference type="EMBL" id="FNXT01001188">
    <property type="protein sequence ID" value="SZX73334.1"/>
    <property type="molecule type" value="Genomic_DNA"/>
</dbReference>